<dbReference type="EC" id="3.1.1.29" evidence="1"/>
<evidence type="ECO:0000313" key="1">
    <source>
        <dbReference type="EMBL" id="MFB6491415.1"/>
    </source>
</evidence>
<sequence length="117" mass="12539">MKMSIVLRGDLKMSCGKAAAQAAHAAVECTLKALKGKWREWAEEWLAEGQKKVVLAAGSLEELEELRRRAEAAGLPAEIIQDAGLTELPPGTVTALCVGPAPDNLVDSVTGRLKLYR</sequence>
<name>A0ACC6V320_9CREN</name>
<organism evidence="1 2">
    <name type="scientific">Thermoproteus sp. AZ2</name>
    <dbReference type="NCBI Taxonomy" id="1609232"/>
    <lineage>
        <taxon>Archaea</taxon>
        <taxon>Thermoproteota</taxon>
        <taxon>Thermoprotei</taxon>
        <taxon>Thermoproteales</taxon>
        <taxon>Thermoproteaceae</taxon>
        <taxon>Thermoproteus</taxon>
    </lineage>
</organism>
<protein>
    <submittedName>
        <fullName evidence="1">Peptidyl-tRNA hydrolase Pth2</fullName>
        <ecNumber evidence="1">3.1.1.29</ecNumber>
    </submittedName>
</protein>
<evidence type="ECO:0000313" key="2">
    <source>
        <dbReference type="Proteomes" id="UP000033636"/>
    </source>
</evidence>
<reference evidence="1" key="1">
    <citation type="submission" date="2024-07" db="EMBL/GenBank/DDBJ databases">
        <title>Metagenome and Metagenome-Assembled Genomes of Archaea from a hot spring from the geothermal field of Los Azufres, Mexico.</title>
        <authorList>
            <person name="Marin-Paredes R."/>
            <person name="Martinez-Romero E."/>
            <person name="Servin-Garciduenas L.E."/>
        </authorList>
    </citation>
    <scope>NUCLEOTIDE SEQUENCE</scope>
</reference>
<accession>A0ACC6V320</accession>
<dbReference type="EMBL" id="JZWT02000033">
    <property type="protein sequence ID" value="MFB6491415.1"/>
    <property type="molecule type" value="Genomic_DNA"/>
</dbReference>
<proteinExistence type="predicted"/>
<comment type="caution">
    <text evidence="1">The sequence shown here is derived from an EMBL/GenBank/DDBJ whole genome shotgun (WGS) entry which is preliminary data.</text>
</comment>
<gene>
    <name evidence="1" type="primary">pth2</name>
    <name evidence="1" type="ORF">TU35_009335</name>
</gene>
<keyword evidence="1" id="KW-0378">Hydrolase</keyword>
<dbReference type="Proteomes" id="UP000033636">
    <property type="component" value="Unassembled WGS sequence"/>
</dbReference>